<dbReference type="SUPFAM" id="SSF53901">
    <property type="entry name" value="Thiolase-like"/>
    <property type="match status" value="2"/>
</dbReference>
<dbReference type="PANTHER" id="PTHR34069">
    <property type="entry name" value="3-OXOACYL-[ACYL-CARRIER-PROTEIN] SYNTHASE 3"/>
    <property type="match status" value="1"/>
</dbReference>
<dbReference type="InterPro" id="IPR013747">
    <property type="entry name" value="ACP_syn_III_C"/>
</dbReference>
<dbReference type="PANTHER" id="PTHR34069:SF2">
    <property type="entry name" value="BETA-KETOACYL-[ACYL-CARRIER-PROTEIN] SYNTHASE III"/>
    <property type="match status" value="1"/>
</dbReference>
<evidence type="ECO:0000256" key="2">
    <source>
        <dbReference type="ARBA" id="ARBA00023315"/>
    </source>
</evidence>
<organism evidence="5 6">
    <name type="scientific">Thermotalea metallivorans</name>
    <dbReference type="NCBI Taxonomy" id="520762"/>
    <lineage>
        <taxon>Bacteria</taxon>
        <taxon>Bacillati</taxon>
        <taxon>Bacillota</taxon>
        <taxon>Clostridia</taxon>
        <taxon>Peptostreptococcales</taxon>
        <taxon>Thermotaleaceae</taxon>
        <taxon>Thermotalea</taxon>
    </lineage>
</organism>
<dbReference type="EMBL" id="LOEE01000027">
    <property type="protein sequence ID" value="KXG76419.1"/>
    <property type="molecule type" value="Genomic_DNA"/>
</dbReference>
<dbReference type="Pfam" id="PF08541">
    <property type="entry name" value="ACP_syn_III_C"/>
    <property type="match status" value="1"/>
</dbReference>
<feature type="domain" description="Beta-ketoacyl-[acyl-carrier-protein] synthase III C-terminal" evidence="3">
    <location>
        <begin position="251"/>
        <end position="339"/>
    </location>
</feature>
<dbReference type="Pfam" id="PF08545">
    <property type="entry name" value="ACP_syn_III"/>
    <property type="match status" value="1"/>
</dbReference>
<evidence type="ECO:0000313" key="6">
    <source>
        <dbReference type="Proteomes" id="UP000070456"/>
    </source>
</evidence>
<dbReference type="GO" id="GO:0044550">
    <property type="term" value="P:secondary metabolite biosynthetic process"/>
    <property type="evidence" value="ECO:0007669"/>
    <property type="project" value="TreeGrafter"/>
</dbReference>
<evidence type="ECO:0000259" key="3">
    <source>
        <dbReference type="Pfam" id="PF08541"/>
    </source>
</evidence>
<dbReference type="Proteomes" id="UP000070456">
    <property type="component" value="Unassembled WGS sequence"/>
</dbReference>
<evidence type="ECO:0000256" key="1">
    <source>
        <dbReference type="ARBA" id="ARBA00022679"/>
    </source>
</evidence>
<dbReference type="PATRIC" id="fig|520762.4.peg.1060"/>
<comment type="caution">
    <text evidence="5">The sequence shown here is derived from an EMBL/GenBank/DDBJ whole genome shotgun (WGS) entry which is preliminary data.</text>
</comment>
<dbReference type="STRING" id="520762.AN619_09500"/>
<gene>
    <name evidence="5" type="primary">fabH_1</name>
    <name evidence="5" type="ORF">AN619_09500</name>
</gene>
<name>A0A140L794_9FIRM</name>
<proteinExistence type="predicted"/>
<feature type="domain" description="Beta-ketoacyl-[acyl-carrier-protein] synthase III N-terminal" evidence="4">
    <location>
        <begin position="112"/>
        <end position="189"/>
    </location>
</feature>
<dbReference type="AlphaFoldDB" id="A0A140L794"/>
<dbReference type="InterPro" id="IPR016039">
    <property type="entry name" value="Thiolase-like"/>
</dbReference>
<dbReference type="InterPro" id="IPR013751">
    <property type="entry name" value="ACP_syn_III_N"/>
</dbReference>
<reference evidence="5 6" key="1">
    <citation type="submission" date="2015-12" db="EMBL/GenBank/DDBJ databases">
        <title>Draft genome sequence of the thermoanaerobe Thermotalea metallivorans, an isolate from the runoff channel of the Great Artesian Basin, Australia.</title>
        <authorList>
            <person name="Patel B.K."/>
        </authorList>
    </citation>
    <scope>NUCLEOTIDE SEQUENCE [LARGE SCALE GENOMIC DNA]</scope>
    <source>
        <strain evidence="5 6">B2-1</strain>
    </source>
</reference>
<dbReference type="Gene3D" id="3.40.47.10">
    <property type="match status" value="1"/>
</dbReference>
<accession>A0A140L794</accession>
<dbReference type="RefSeq" id="WP_068555326.1">
    <property type="nucleotide sequence ID" value="NZ_LOEE01000027.1"/>
</dbReference>
<protein>
    <submittedName>
        <fullName evidence="5">3-oxoacyl-[acyl-carrier-protein] synthase 3</fullName>
        <ecNumber evidence="5">2.3.1.180</ecNumber>
    </submittedName>
</protein>
<keyword evidence="1 5" id="KW-0808">Transferase</keyword>
<dbReference type="GO" id="GO:0006633">
    <property type="term" value="P:fatty acid biosynthetic process"/>
    <property type="evidence" value="ECO:0007669"/>
    <property type="project" value="InterPro"/>
</dbReference>
<dbReference type="EC" id="2.3.1.180" evidence="5"/>
<dbReference type="GO" id="GO:0004315">
    <property type="term" value="F:3-oxoacyl-[acyl-carrier-protein] synthase activity"/>
    <property type="evidence" value="ECO:0007669"/>
    <property type="project" value="InterPro"/>
</dbReference>
<dbReference type="GO" id="GO:0033818">
    <property type="term" value="F:beta-ketoacyl-acyl-carrier-protein synthase III activity"/>
    <property type="evidence" value="ECO:0007669"/>
    <property type="project" value="UniProtKB-EC"/>
</dbReference>
<sequence>MYREDVQCGIVGFGLYLPEKRIHAKELEKVWGIPEKVIREKIGIKQKVWGSQEDHCVAMTIKAAKNCLQKAQVKPEEIDLIIFNGEEYKEYICWTAAIKVQKEIGAVNAWAFDMSYRCAATPLALKVAKDMMKADRYINTVLIAGGNTICYLVDPTDPHSSFMLPLAPGACAILLKKNHPYNHILETSIMVESAFADDVVASHNGTSDPRKPESTKCQGFWKLKMPDFERFKKDLNEKSIPNFLAVARKSLAMSGFESHELDYVALVHIKRSSHQYILEQLGLSQEKSIYLDEYGHVGHVDPLLSLKLGIENHKIKNGSKVLLLSGGLGYSFAATTLQWGKGE</sequence>
<keyword evidence="2 5" id="KW-0012">Acyltransferase</keyword>
<evidence type="ECO:0000313" key="5">
    <source>
        <dbReference type="EMBL" id="KXG76419.1"/>
    </source>
</evidence>
<dbReference type="NCBIfam" id="NF005308">
    <property type="entry name" value="PRK06840.1"/>
    <property type="match status" value="1"/>
</dbReference>
<evidence type="ECO:0000259" key="4">
    <source>
        <dbReference type="Pfam" id="PF08545"/>
    </source>
</evidence>
<keyword evidence="6" id="KW-1185">Reference proteome</keyword>